<dbReference type="EMBL" id="BLXY01000016">
    <property type="protein sequence ID" value="GFO66089.1"/>
    <property type="molecule type" value="Genomic_DNA"/>
</dbReference>
<organism evidence="2 3">
    <name type="scientific">Geomonas paludis</name>
    <dbReference type="NCBI Taxonomy" id="2740185"/>
    <lineage>
        <taxon>Bacteria</taxon>
        <taxon>Pseudomonadati</taxon>
        <taxon>Thermodesulfobacteriota</taxon>
        <taxon>Desulfuromonadia</taxon>
        <taxon>Geobacterales</taxon>
        <taxon>Geobacteraceae</taxon>
        <taxon>Geomonas</taxon>
    </lineage>
</organism>
<evidence type="ECO:0000313" key="3">
    <source>
        <dbReference type="Proteomes" id="UP000568888"/>
    </source>
</evidence>
<dbReference type="Proteomes" id="UP000568888">
    <property type="component" value="Unassembled WGS sequence"/>
</dbReference>
<reference evidence="3" key="1">
    <citation type="submission" date="2020-06" db="EMBL/GenBank/DDBJ databases">
        <title>Draft genomic sequecing of Geomonas sp. Red736.</title>
        <authorList>
            <person name="Itoh H."/>
            <person name="Xu Z.X."/>
            <person name="Ushijima N."/>
            <person name="Masuda Y."/>
            <person name="Shiratori Y."/>
            <person name="Senoo K."/>
        </authorList>
    </citation>
    <scope>NUCLEOTIDE SEQUENCE [LARGE SCALE GENOMIC DNA]</scope>
    <source>
        <strain evidence="3">Red736</strain>
    </source>
</reference>
<dbReference type="GO" id="GO:0008218">
    <property type="term" value="P:bioluminescence"/>
    <property type="evidence" value="ECO:0007669"/>
    <property type="project" value="InterPro"/>
</dbReference>
<accession>A0A6V8N459</accession>
<evidence type="ECO:0000259" key="1">
    <source>
        <dbReference type="Pfam" id="PF04443"/>
    </source>
</evidence>
<dbReference type="InterPro" id="IPR007534">
    <property type="entry name" value="LuxE"/>
</dbReference>
<sequence length="493" mass="54868">MPETQSLSHRLTDEIVAIIEAGVDAELSEERFNDYCMQLFDLQYHSNAIFREFCDLKKVRPGDISRWQDVPMVYNDVFKTHLVASFPLEQSVMACLTGGTTSLTQRGRIFRDEDGKRLVFGANKMMTNSYLFPDFEEGKRCRILILAPSPEMAPSMGMAIGMDQTRQAFGTPDSMFLLGKTGIDVKNLLKALRESEASGVPVALIGATAAYVYFFQACRRKKITFKLPAGSRVCDGGGYRGRFGVVTRDDYYNMVQEILDVPRHFCVNVLGEAETATNLFDDALRRHVKGLPEKKLARPVPPWSRVLAMNIDDLSPLPDGEVGLLAHWDLANVPTVLAVITDNLGYTTDNGRSCEMVGRAKIENGKVSPLPDEERTMGPMGDSAIFRMLETYTNFSIDLKMRLAKDPKVAPSVREEIEARPGSVASCPQVVDEILVSQADKEAAELRDRSLGAFKDQTERPLDWFLAEAEKQKLVDHPAGLKSEKPAAEQKAK</sequence>
<name>A0A6V8N459_9BACT</name>
<proteinExistence type="predicted"/>
<protein>
    <recommendedName>
        <fullName evidence="1">Acyl-protein synthetase LuxE domain-containing protein</fullName>
    </recommendedName>
</protein>
<evidence type="ECO:0000313" key="2">
    <source>
        <dbReference type="EMBL" id="GFO66089.1"/>
    </source>
</evidence>
<dbReference type="RefSeq" id="WP_183350748.1">
    <property type="nucleotide sequence ID" value="NZ_BLXY01000016.1"/>
</dbReference>
<dbReference type="AlphaFoldDB" id="A0A6V8N459"/>
<feature type="domain" description="Acyl-protein synthetase LuxE" evidence="1">
    <location>
        <begin position="28"/>
        <end position="359"/>
    </location>
</feature>
<gene>
    <name evidence="2" type="ORF">GMPD_40080</name>
</gene>
<dbReference type="GO" id="GO:0047474">
    <property type="term" value="F:long-chain fatty acid--protein ligase activity"/>
    <property type="evidence" value="ECO:0007669"/>
    <property type="project" value="InterPro"/>
</dbReference>
<dbReference type="Pfam" id="PF04443">
    <property type="entry name" value="LuxE"/>
    <property type="match status" value="1"/>
</dbReference>
<comment type="caution">
    <text evidence="2">The sequence shown here is derived from an EMBL/GenBank/DDBJ whole genome shotgun (WGS) entry which is preliminary data.</text>
</comment>